<evidence type="ECO:0000313" key="2">
    <source>
        <dbReference type="Proteomes" id="UP001432251"/>
    </source>
</evidence>
<accession>A0ACD5AJX3</accession>
<dbReference type="EMBL" id="CP146022">
    <property type="protein sequence ID" value="WWQ67523.1"/>
    <property type="molecule type" value="Genomic_DNA"/>
</dbReference>
<name>A0ACD5AJX3_9ACTN</name>
<protein>
    <submittedName>
        <fullName evidence="1">Uncharacterized protein</fullName>
    </submittedName>
</protein>
<organism evidence="1 2">
    <name type="scientific">Streptomyces citrinus</name>
    <dbReference type="NCBI Taxonomy" id="3118173"/>
    <lineage>
        <taxon>Bacteria</taxon>
        <taxon>Bacillati</taxon>
        <taxon>Actinomycetota</taxon>
        <taxon>Actinomycetes</taxon>
        <taxon>Kitasatosporales</taxon>
        <taxon>Streptomycetaceae</taxon>
        <taxon>Streptomyces</taxon>
    </lineage>
</organism>
<sequence length="235" mass="25803">MHLYSLTSSKVIDEKIHVLRELDLAPAVVFHSGDSVDDITTTLKYAKEFDPPTIAHLPFRDIQLDEDVPDRRASVDKLVGAGLQAARAGASRLLLHSFLPYQATRAPSQVLDAMAEVAHRLHPHAEIIVENTFETRPGPFAALLEHIDAQAALDIPRLVWRGSTPSQWWDAVGHRVVALHAYGSQGEDHHGPLTAADTAWLRQASDYTSGVDVLLDVPRDELAPSKSAVLDVLKQ</sequence>
<keyword evidence="2" id="KW-1185">Reference proteome</keyword>
<reference evidence="1" key="1">
    <citation type="journal article" date="2025" name="Int. J. Syst. Evol. Microbiol.">
        <title>Streptomyces citrinus sp. nov., with yellow diffusible pigment.</title>
        <authorList>
            <person name="He Y."/>
            <person name="Yang E."/>
            <person name="Xu J."/>
            <person name="Sun Y."/>
            <person name="Sun L."/>
        </authorList>
    </citation>
    <scope>NUCLEOTIDE SEQUENCE</scope>
    <source>
        <strain evidence="1">Q6</strain>
    </source>
</reference>
<gene>
    <name evidence="1" type="ORF">V2W30_32120</name>
</gene>
<dbReference type="Proteomes" id="UP001432251">
    <property type="component" value="Chromosome"/>
</dbReference>
<evidence type="ECO:0000313" key="1">
    <source>
        <dbReference type="EMBL" id="WWQ67523.1"/>
    </source>
</evidence>
<proteinExistence type="predicted"/>